<evidence type="ECO:0000313" key="4">
    <source>
        <dbReference type="EMBL" id="MBF9239235.1"/>
    </source>
</evidence>
<dbReference type="RefSeq" id="WP_196283589.1">
    <property type="nucleotide sequence ID" value="NZ_JADQDQ010000010.1"/>
</dbReference>
<evidence type="ECO:0000256" key="1">
    <source>
        <dbReference type="ARBA" id="ARBA00022441"/>
    </source>
</evidence>
<evidence type="ECO:0000256" key="2">
    <source>
        <dbReference type="ARBA" id="ARBA00022737"/>
    </source>
</evidence>
<dbReference type="SUPFAM" id="SSF117281">
    <property type="entry name" value="Kelch motif"/>
    <property type="match status" value="1"/>
</dbReference>
<dbReference type="InterPro" id="IPR015915">
    <property type="entry name" value="Kelch-typ_b-propeller"/>
</dbReference>
<dbReference type="EMBL" id="JADQDQ010000010">
    <property type="protein sequence ID" value="MBF9239235.1"/>
    <property type="molecule type" value="Genomic_DNA"/>
</dbReference>
<sequence length="410" mass="42406">MQHFSSFSKIVLIALSLSIAGSAQAQNTLTFTAQAALLDGGRYGMAYCQDQTAFYMVGGGSLTAPLTADVFRYDIAANSWGTAPISSGQVAAQRFGTAAIIAPNTSASLIYTLNAATLAAPVASVQSLRVDGTSAGNFSNPTPASTAGVAVWNGLIYAYGGQLAGGVYTNQLRSYNPATNIWTTLAPMPEAKNTFGAAVNGKIYAFGGYNGVANSNRIDAYDIATNTWQALGTLPTTVSNQAVAVQGDVIWLIGDFINLSYLAAYNTSTGVLRTFTSNLPPRRNAAAAIAGNFLYVWGGNTASAGSATLSDMWRANVESVVTATTGAASRSLLQAYPNPSATGRLTLALPGPAAAQLTVVDAQGRLVRTLPVPAGSTKFDLNLAGQAAGLYQVRWEAAGQPAATCRIVRQ</sequence>
<dbReference type="Proteomes" id="UP000597617">
    <property type="component" value="Unassembled WGS sequence"/>
</dbReference>
<name>A0ABS0ILI5_9BACT</name>
<gene>
    <name evidence="4" type="ORF">I2I05_17660</name>
</gene>
<organism evidence="4 5">
    <name type="scientific">Hymenobacter jeongseonensis</name>
    <dbReference type="NCBI Taxonomy" id="2791027"/>
    <lineage>
        <taxon>Bacteria</taxon>
        <taxon>Pseudomonadati</taxon>
        <taxon>Bacteroidota</taxon>
        <taxon>Cytophagia</taxon>
        <taxon>Cytophagales</taxon>
        <taxon>Hymenobacteraceae</taxon>
        <taxon>Hymenobacter</taxon>
    </lineage>
</organism>
<dbReference type="InterPro" id="IPR026444">
    <property type="entry name" value="Secre_tail"/>
</dbReference>
<keyword evidence="5" id="KW-1185">Reference proteome</keyword>
<proteinExistence type="predicted"/>
<dbReference type="Gene3D" id="2.120.10.80">
    <property type="entry name" value="Kelch-type beta propeller"/>
    <property type="match status" value="2"/>
</dbReference>
<keyword evidence="3" id="KW-0732">Signal</keyword>
<dbReference type="Pfam" id="PF24681">
    <property type="entry name" value="Kelch_KLHDC2_KLHL20_DRC7"/>
    <property type="match status" value="1"/>
</dbReference>
<dbReference type="SMART" id="SM00612">
    <property type="entry name" value="Kelch"/>
    <property type="match status" value="2"/>
</dbReference>
<evidence type="ECO:0000256" key="3">
    <source>
        <dbReference type="SAM" id="SignalP"/>
    </source>
</evidence>
<feature type="signal peptide" evidence="3">
    <location>
        <begin position="1"/>
        <end position="25"/>
    </location>
</feature>
<protein>
    <submittedName>
        <fullName evidence="4">T9SS type A sorting domain-containing protein</fullName>
    </submittedName>
</protein>
<keyword evidence="1" id="KW-0880">Kelch repeat</keyword>
<comment type="caution">
    <text evidence="4">The sequence shown here is derived from an EMBL/GenBank/DDBJ whole genome shotgun (WGS) entry which is preliminary data.</text>
</comment>
<reference evidence="4 5" key="1">
    <citation type="submission" date="2020-11" db="EMBL/GenBank/DDBJ databases">
        <authorList>
            <person name="Kim M.K."/>
        </authorList>
    </citation>
    <scope>NUCLEOTIDE SEQUENCE [LARGE SCALE GENOMIC DNA]</scope>
    <source>
        <strain evidence="4 5">BT683</strain>
    </source>
</reference>
<dbReference type="InterPro" id="IPR006652">
    <property type="entry name" value="Kelch_1"/>
</dbReference>
<dbReference type="PANTHER" id="PTHR24412">
    <property type="entry name" value="KELCH PROTEIN"/>
    <property type="match status" value="1"/>
</dbReference>
<dbReference type="PANTHER" id="PTHR24412:SF441">
    <property type="entry name" value="KELCH-LIKE PROTEIN 28"/>
    <property type="match status" value="1"/>
</dbReference>
<feature type="chain" id="PRO_5047131465" evidence="3">
    <location>
        <begin position="26"/>
        <end position="410"/>
    </location>
</feature>
<keyword evidence="2" id="KW-0677">Repeat</keyword>
<dbReference type="NCBIfam" id="TIGR04183">
    <property type="entry name" value="Por_Secre_tail"/>
    <property type="match status" value="1"/>
</dbReference>
<accession>A0ABS0ILI5</accession>
<evidence type="ECO:0000313" key="5">
    <source>
        <dbReference type="Proteomes" id="UP000597617"/>
    </source>
</evidence>